<name>F4Q436_CACFS</name>
<dbReference type="AlphaFoldDB" id="F4Q436"/>
<gene>
    <name evidence="1" type="ORF">DFA_07931</name>
</gene>
<dbReference type="RefSeq" id="XP_004355424.1">
    <property type="nucleotide sequence ID" value="XM_004355372.1"/>
</dbReference>
<protein>
    <submittedName>
        <fullName evidence="1">Uncharacterized protein</fullName>
    </submittedName>
</protein>
<accession>F4Q436</accession>
<sequence>MIDKLIVYSPSDIVDSQVTWFKQLGYQYTGSTFKDNSLKKLLFKKKIFGKNNNNNNNISNSNSILDNSSITENNNNIKYFQILLYVKLLEWFGMQEIDVHRVYDQDYLDRLEEHNPKLVYDQELIEHYHSVKNQCALHASTNKPFKLLYHTMVESNRSRLQLTLISKDLFEYISINFFNNTYYYPTQKSQYNVLKTFTSITCFKGQQQQRQQYLQSTTIISWLKDADKNITRIITPMASDLEYIPLFHSLSVLDLSPSAYSTLPDNIKLSLRSISVDFSAKDDYYNHLEKEFPKLTSLVIMKKTSKVQQLPKTIKKIMSKCKQAIDFLPLNQSVVTFKLFSAGYSLHGILDKLSPIKHVKTVTLQIESSPPLDLDQDTDFKLHSIVSKPPICLRNKRSDTPAIYSDLIFQRIDVLNK</sequence>
<dbReference type="KEGG" id="dfa:DFA_07931"/>
<organism evidence="1 2">
    <name type="scientific">Cavenderia fasciculata</name>
    <name type="common">Slime mold</name>
    <name type="synonym">Dictyostelium fasciculatum</name>
    <dbReference type="NCBI Taxonomy" id="261658"/>
    <lineage>
        <taxon>Eukaryota</taxon>
        <taxon>Amoebozoa</taxon>
        <taxon>Evosea</taxon>
        <taxon>Eumycetozoa</taxon>
        <taxon>Dictyostelia</taxon>
        <taxon>Acytosteliales</taxon>
        <taxon>Cavenderiaceae</taxon>
        <taxon>Cavenderia</taxon>
    </lineage>
</organism>
<evidence type="ECO:0000313" key="1">
    <source>
        <dbReference type="EMBL" id="EGG16950.1"/>
    </source>
</evidence>
<dbReference type="Proteomes" id="UP000007797">
    <property type="component" value="Unassembled WGS sequence"/>
</dbReference>
<evidence type="ECO:0000313" key="2">
    <source>
        <dbReference type="Proteomes" id="UP000007797"/>
    </source>
</evidence>
<reference evidence="2" key="1">
    <citation type="journal article" date="2011" name="Genome Res.">
        <title>Phylogeny-wide analysis of social amoeba genomes highlights ancient origins for complex intercellular communication.</title>
        <authorList>
            <person name="Heidel A.J."/>
            <person name="Lawal H.M."/>
            <person name="Felder M."/>
            <person name="Schilde C."/>
            <person name="Helps N.R."/>
            <person name="Tunggal B."/>
            <person name="Rivero F."/>
            <person name="John U."/>
            <person name="Schleicher M."/>
            <person name="Eichinger L."/>
            <person name="Platzer M."/>
            <person name="Noegel A.A."/>
            <person name="Schaap P."/>
            <person name="Gloeckner G."/>
        </authorList>
    </citation>
    <scope>NUCLEOTIDE SEQUENCE [LARGE SCALE GENOMIC DNA]</scope>
    <source>
        <strain evidence="2">SH3</strain>
    </source>
</reference>
<dbReference type="EMBL" id="GL883021">
    <property type="protein sequence ID" value="EGG16950.1"/>
    <property type="molecule type" value="Genomic_DNA"/>
</dbReference>
<proteinExistence type="predicted"/>
<dbReference type="GeneID" id="14869507"/>
<keyword evidence="2" id="KW-1185">Reference proteome</keyword>